<reference evidence="2" key="1">
    <citation type="journal article" date="2016" name="Front. Microbiol.">
        <title>The complete genome sequence of hyperthermophile Dictyoglomus turgidum DSM 6724 reveals a specialized carbohydrate fermentor.</title>
        <authorList>
            <person name="Brumm P.J."/>
            <person name="Gowda K."/>
            <person name="Robb F.T."/>
            <person name="Mead D.A."/>
        </authorList>
    </citation>
    <scope>NUCLEOTIDE SEQUENCE [LARGE SCALE GENOMIC DNA]</scope>
    <source>
        <strain evidence="2">DSM 6724 / Z-1310</strain>
    </source>
</reference>
<dbReference type="RefSeq" id="WP_012582530.1">
    <property type="nucleotide sequence ID" value="NC_011661.1"/>
</dbReference>
<dbReference type="EnsemblBacteria" id="ACK41444">
    <property type="protein sequence ID" value="ACK41444"/>
    <property type="gene ID" value="Dtur_0110"/>
</dbReference>
<dbReference type="InParanoid" id="B8DYR2"/>
<dbReference type="eggNOG" id="COG5114">
    <property type="taxonomic scope" value="Bacteria"/>
</dbReference>
<name>B8DYR2_DICTD</name>
<organism evidence="1 2">
    <name type="scientific">Dictyoglomus turgidum (strain DSM 6724 / Z-1310)</name>
    <dbReference type="NCBI Taxonomy" id="515635"/>
    <lineage>
        <taxon>Bacteria</taxon>
        <taxon>Pseudomonadati</taxon>
        <taxon>Dictyoglomota</taxon>
        <taxon>Dictyoglomia</taxon>
        <taxon>Dictyoglomales</taxon>
        <taxon>Dictyoglomaceae</taxon>
        <taxon>Dictyoglomus</taxon>
    </lineage>
</organism>
<dbReference type="EMBL" id="CP001251">
    <property type="protein sequence ID" value="ACK41444.1"/>
    <property type="molecule type" value="Genomic_DNA"/>
</dbReference>
<protein>
    <submittedName>
        <fullName evidence="1">Uncharacterized protein</fullName>
    </submittedName>
</protein>
<gene>
    <name evidence="1" type="ordered locus">Dtur_0110</name>
</gene>
<dbReference type="STRING" id="515635.Dtur_0110"/>
<evidence type="ECO:0000313" key="2">
    <source>
        <dbReference type="Proteomes" id="UP000007719"/>
    </source>
</evidence>
<dbReference type="OrthoDB" id="9815113at2"/>
<evidence type="ECO:0000313" key="1">
    <source>
        <dbReference type="EMBL" id="ACK41444.1"/>
    </source>
</evidence>
<keyword evidence="2" id="KW-1185">Reference proteome</keyword>
<dbReference type="HOGENOM" id="CLU_036791_0_0_0"/>
<dbReference type="AlphaFoldDB" id="B8DYR2"/>
<accession>B8DYR2</accession>
<proteinExistence type="predicted"/>
<sequence length="483" mass="57581">MPSKIPHINRIISTYGSYAKPFLNWALEMAKIPPPWKHYFIALKFYWKREYFLSLAELEKALDKCNSNKTLYYLILTEKLSILSNINSREGNAIYEKLKREFPYIPSYVRNIASPSLLHYYATNFPSNLRKFRIWSNKYPLDPSSKTFILLGKAREEIKGKNIRKAISYYSEAFRTSLSIPHPTGIINSLNDASWYLKEKHPKFSLLLAKKAVYYSAWYREDLSYGFAVLDTLFEVQRINNDPSICETSMIIQHYYKSLPNSSGKYTKEHYKKLFEFSKKFCFNLEASFYENDGKRINIFENFQKSIEILNSMSKNKREILILSTFMSICNRKMLFPFISKNLKNILAYSESIKKIINLANKNFEIIRFLSYISTDHPFLKARKDLATKFLETLHPNKKEFFISFYLSLKEKEREFIDTFIRNYVRYDRDWNIKIHTPEEIIPFIKKFQLKELPSSLAYFSFEKRERREFDSLINHIYSLFID</sequence>
<dbReference type="KEGG" id="dtu:Dtur_0110"/>
<dbReference type="Proteomes" id="UP000007719">
    <property type="component" value="Chromosome"/>
</dbReference>